<name>A0A1M4TYM0_9FIRM</name>
<dbReference type="InterPro" id="IPR051208">
    <property type="entry name" value="Class-I_Fumarase/Tartrate_DH"/>
</dbReference>
<keyword evidence="3" id="KW-0479">Metal-binding</keyword>
<evidence type="ECO:0000256" key="2">
    <source>
        <dbReference type="ARBA" id="ARBA00022485"/>
    </source>
</evidence>
<keyword evidence="6" id="KW-0456">Lyase</keyword>
<dbReference type="GO" id="GO:0016829">
    <property type="term" value="F:lyase activity"/>
    <property type="evidence" value="ECO:0007669"/>
    <property type="project" value="UniProtKB-KW"/>
</dbReference>
<dbReference type="PANTHER" id="PTHR30389">
    <property type="entry name" value="FUMARATE HYDRATASE-RELATED"/>
    <property type="match status" value="1"/>
</dbReference>
<dbReference type="InterPro" id="IPR004646">
    <property type="entry name" value="Fe-S_hydro-lyase_TtdA-typ_cat"/>
</dbReference>
<evidence type="ECO:0000256" key="3">
    <source>
        <dbReference type="ARBA" id="ARBA00022723"/>
    </source>
</evidence>
<proteinExistence type="inferred from homology"/>
<keyword evidence="5" id="KW-0411">Iron-sulfur</keyword>
<evidence type="ECO:0000256" key="1">
    <source>
        <dbReference type="ARBA" id="ARBA00008876"/>
    </source>
</evidence>
<dbReference type="GO" id="GO:0051539">
    <property type="term" value="F:4 iron, 4 sulfur cluster binding"/>
    <property type="evidence" value="ECO:0007669"/>
    <property type="project" value="UniProtKB-KW"/>
</dbReference>
<keyword evidence="2" id="KW-0004">4Fe-4S</keyword>
<dbReference type="Pfam" id="PF05681">
    <property type="entry name" value="Fumerase"/>
    <property type="match status" value="1"/>
</dbReference>
<evidence type="ECO:0000256" key="6">
    <source>
        <dbReference type="ARBA" id="ARBA00023239"/>
    </source>
</evidence>
<dbReference type="AlphaFoldDB" id="A0A1M4TYM0"/>
<evidence type="ECO:0000313" key="9">
    <source>
        <dbReference type="Proteomes" id="UP000184196"/>
    </source>
</evidence>
<reference evidence="9" key="1">
    <citation type="submission" date="2016-11" db="EMBL/GenBank/DDBJ databases">
        <authorList>
            <person name="Varghese N."/>
            <person name="Submissions S."/>
        </authorList>
    </citation>
    <scope>NUCLEOTIDE SEQUENCE [LARGE SCALE GENOMIC DNA]</scope>
    <source>
        <strain evidence="9">DSM 11792</strain>
    </source>
</reference>
<comment type="similarity">
    <text evidence="1">Belongs to the class-I fumarase family.</text>
</comment>
<evidence type="ECO:0000256" key="5">
    <source>
        <dbReference type="ARBA" id="ARBA00023014"/>
    </source>
</evidence>
<dbReference type="RefSeq" id="WP_073162739.1">
    <property type="nucleotide sequence ID" value="NZ_FQUW01000006.1"/>
</dbReference>
<dbReference type="NCBIfam" id="NF004885">
    <property type="entry name" value="PRK06246.1"/>
    <property type="match status" value="1"/>
</dbReference>
<evidence type="ECO:0000256" key="4">
    <source>
        <dbReference type="ARBA" id="ARBA00023004"/>
    </source>
</evidence>
<evidence type="ECO:0000313" key="8">
    <source>
        <dbReference type="EMBL" id="SHE49611.1"/>
    </source>
</evidence>
<keyword evidence="4" id="KW-0408">Iron</keyword>
<keyword evidence="9" id="KW-1185">Reference proteome</keyword>
<dbReference type="Proteomes" id="UP000184196">
    <property type="component" value="Unassembled WGS sequence"/>
</dbReference>
<feature type="domain" description="Fe-S hydro-lyase tartrate dehydratase alpha-type catalytic" evidence="7">
    <location>
        <begin position="11"/>
        <end position="278"/>
    </location>
</feature>
<gene>
    <name evidence="8" type="ORF">SAMN02745218_00353</name>
</gene>
<protein>
    <submittedName>
        <fullName evidence="8">Fumarate hydratase subunit alpha</fullName>
    </submittedName>
</protein>
<dbReference type="GO" id="GO:0046872">
    <property type="term" value="F:metal ion binding"/>
    <property type="evidence" value="ECO:0007669"/>
    <property type="project" value="UniProtKB-KW"/>
</dbReference>
<dbReference type="EMBL" id="FQUW01000006">
    <property type="protein sequence ID" value="SHE49611.1"/>
    <property type="molecule type" value="Genomic_DNA"/>
</dbReference>
<dbReference type="NCBIfam" id="TIGR00722">
    <property type="entry name" value="ttdA_fumA_fumB"/>
    <property type="match status" value="1"/>
</dbReference>
<evidence type="ECO:0000259" key="7">
    <source>
        <dbReference type="Pfam" id="PF05681"/>
    </source>
</evidence>
<organism evidence="8 9">
    <name type="scientific">Desulfofundulus australicus DSM 11792</name>
    <dbReference type="NCBI Taxonomy" id="1121425"/>
    <lineage>
        <taxon>Bacteria</taxon>
        <taxon>Bacillati</taxon>
        <taxon>Bacillota</taxon>
        <taxon>Clostridia</taxon>
        <taxon>Eubacteriales</taxon>
        <taxon>Peptococcaceae</taxon>
        <taxon>Desulfofundulus</taxon>
    </lineage>
</organism>
<dbReference type="PANTHER" id="PTHR30389:SF17">
    <property type="entry name" value="L(+)-TARTRATE DEHYDRATASE SUBUNIT ALPHA-RELATED"/>
    <property type="match status" value="1"/>
</dbReference>
<dbReference type="OrthoDB" id="9798978at2"/>
<sequence>MRLIDAATITATVAELCQKANYELGEDVLRAFNEALEQEISLTGKDVLQQLLENARIAREEQVPMCQDTGFAVVFLEIGQEVMITGGDLYEAVNEGVRRGYRDGYLRKSIVDHPLRRKNTGDNTPAVIHTRIVPGDKLRIVVAPKGGGSENMSGLRMLKPAEGVEGVKNFVIEQVRAAGPNPCPPVVVGVGIGGTFEKAALLAKEALLRPLGQPHPDAEIAALEKELLEAINNLGIGPQGLGGRITALAVHVEVYPCHIASLPVAVNINCHASRHKEAVL</sequence>
<accession>A0A1M4TYM0</accession>